<name>A0A5M6DQI3_9BACT</name>
<feature type="domain" description="TonB-dependent receptor-like beta-barrel" evidence="10">
    <location>
        <begin position="394"/>
        <end position="1005"/>
    </location>
</feature>
<dbReference type="GO" id="GO:0009279">
    <property type="term" value="C:cell outer membrane"/>
    <property type="evidence" value="ECO:0007669"/>
    <property type="project" value="UniProtKB-SubCell"/>
</dbReference>
<organism evidence="12 13">
    <name type="scientific">Adhaeribacter rhizoryzae</name>
    <dbReference type="NCBI Taxonomy" id="2607907"/>
    <lineage>
        <taxon>Bacteria</taxon>
        <taxon>Pseudomonadati</taxon>
        <taxon>Bacteroidota</taxon>
        <taxon>Cytophagia</taxon>
        <taxon>Cytophagales</taxon>
        <taxon>Hymenobacteraceae</taxon>
        <taxon>Adhaeribacter</taxon>
    </lineage>
</organism>
<feature type="domain" description="TonB-dependent receptor plug" evidence="11">
    <location>
        <begin position="118"/>
        <end position="243"/>
    </location>
</feature>
<keyword evidence="3 8" id="KW-1134">Transmembrane beta strand</keyword>
<dbReference type="NCBIfam" id="TIGR04056">
    <property type="entry name" value="OMP_RagA_SusC"/>
    <property type="match status" value="1"/>
</dbReference>
<dbReference type="Gene3D" id="2.170.130.10">
    <property type="entry name" value="TonB-dependent receptor, plug domain"/>
    <property type="match status" value="1"/>
</dbReference>
<dbReference type="InterPro" id="IPR000531">
    <property type="entry name" value="Beta-barrel_TonB"/>
</dbReference>
<accession>A0A5M6DQI3</accession>
<dbReference type="NCBIfam" id="TIGR04057">
    <property type="entry name" value="SusC_RagA_signa"/>
    <property type="match status" value="1"/>
</dbReference>
<proteinExistence type="inferred from homology"/>
<evidence type="ECO:0000256" key="8">
    <source>
        <dbReference type="PROSITE-ProRule" id="PRU01360"/>
    </source>
</evidence>
<dbReference type="InterPro" id="IPR012910">
    <property type="entry name" value="Plug_dom"/>
</dbReference>
<evidence type="ECO:0000256" key="2">
    <source>
        <dbReference type="ARBA" id="ARBA00022448"/>
    </source>
</evidence>
<evidence type="ECO:0000256" key="3">
    <source>
        <dbReference type="ARBA" id="ARBA00022452"/>
    </source>
</evidence>
<sequence>MKRIFTIIMLLLLIIGFREAWAQEKEVSGIVTDENNTGLPGVSVLLKGTSTGTATDANGNYRLRVPGNEAVLVFSFIGYVTREVAVGNQTNINLNLAADSKQLNEVVVTALGISREARSLGYATQVVATEEITRNRQANVVNALQGKVAGAQISSTGGGPGQGASIRIRGINSIDHTRPNEPLFVIDGMLMDNSTNTFGGSLTELRGLSNRAADINPDDIESINVLKGGAATALYGLRGANGVVVITTKKGSGNGIRVNYTGTYGFENINKVPEVQTTYTAGALGVYNPIALAPAWGPTIAEAKAIDPDHPDKLYENYKRAFDTGHQFRNTVNFAGGTDAAKFYASLSHFDHQGMLPFTNYKNYAARLNTDIKLSDKVRTGFNMSFTNSGGDRYNYDRFGESLAYFSGRWDVRDYLNPDGTQVWRGTNNPIYGAATNKLRDNVNRFLGGVTFGYAPFKWLDLSYKVGLDTYTDNRFRTAPAPRGITGERLYDNGSGLVGEYNTNFRTFNSTFIATLNSKFGENINATLRLGQDIYDRNVKNTGVEGTELTVFDWFVLSNAKVLTPIRPNTEKYRLMGLFGEATLDYKNFLFLSVTGRNDITSSLLKPNNSFFYPSVSLGYVFTENFDLPAFISYGKLRASYAGIGKDALPYSTTTGYSPYIGAITGTIMNSNLPAGVTGFTRAALLGDPGLKPEFTNTYEGGLEMNFLDNRLGLDLTYYYSKSVDQIIQANISPATGYVRAAVNAGDMLNKGIELVMRGTPVKTTDFNWDINLNFSANRNKILSIREDLTQITYAEQFGYSGSTVTMKLIPGEAYGNIYGSHYLRYYGNETEDPLRIDYARPLVIGANGFPIRAPLASQKILGNTQPDWIGGITNTFTYKNLSLSGLVDARWGFEKYNQLENFYSAFGIADYTANRRETKVFEGVLADGTPNTKEVWLGQGTGPDGVAYGEGFYRNYHRNVSENFVQDASWIRLRSLTLAYSLPPAWLPRKFIRNASASVTGNNLWLHTNYYGLDPESSSDNSGSNVDGFAGFTYPAARTILFTLNLGF</sequence>
<dbReference type="InterPro" id="IPR023997">
    <property type="entry name" value="TonB-dep_OMP_SusC/RagA_CS"/>
</dbReference>
<gene>
    <name evidence="12" type="ORF">F0145_03555</name>
</gene>
<evidence type="ECO:0000259" key="11">
    <source>
        <dbReference type="Pfam" id="PF07715"/>
    </source>
</evidence>
<dbReference type="Gene3D" id="2.60.40.1120">
    <property type="entry name" value="Carboxypeptidase-like, regulatory domain"/>
    <property type="match status" value="1"/>
</dbReference>
<dbReference type="InterPro" id="IPR039426">
    <property type="entry name" value="TonB-dep_rcpt-like"/>
</dbReference>
<dbReference type="Gene3D" id="2.40.170.20">
    <property type="entry name" value="TonB-dependent receptor, beta-barrel domain"/>
    <property type="match status" value="1"/>
</dbReference>
<evidence type="ECO:0000256" key="7">
    <source>
        <dbReference type="ARBA" id="ARBA00023237"/>
    </source>
</evidence>
<keyword evidence="13" id="KW-1185">Reference proteome</keyword>
<dbReference type="InterPro" id="IPR036942">
    <property type="entry name" value="Beta-barrel_TonB_sf"/>
</dbReference>
<evidence type="ECO:0000256" key="5">
    <source>
        <dbReference type="ARBA" id="ARBA00023077"/>
    </source>
</evidence>
<keyword evidence="6 8" id="KW-0472">Membrane</keyword>
<comment type="subcellular location">
    <subcellularLocation>
        <location evidence="1 8">Cell outer membrane</location>
        <topology evidence="1 8">Multi-pass membrane protein</topology>
    </subcellularLocation>
</comment>
<dbReference type="InterPro" id="IPR023996">
    <property type="entry name" value="TonB-dep_OMP_SusC/RagA"/>
</dbReference>
<dbReference type="SUPFAM" id="SSF56935">
    <property type="entry name" value="Porins"/>
    <property type="match status" value="1"/>
</dbReference>
<comment type="caution">
    <text evidence="12">The sequence shown here is derived from an EMBL/GenBank/DDBJ whole genome shotgun (WGS) entry which is preliminary data.</text>
</comment>
<evidence type="ECO:0000256" key="4">
    <source>
        <dbReference type="ARBA" id="ARBA00022692"/>
    </source>
</evidence>
<dbReference type="PROSITE" id="PS52016">
    <property type="entry name" value="TONB_DEPENDENT_REC_3"/>
    <property type="match status" value="1"/>
</dbReference>
<dbReference type="Pfam" id="PF07715">
    <property type="entry name" value="Plug"/>
    <property type="match status" value="1"/>
</dbReference>
<evidence type="ECO:0000256" key="9">
    <source>
        <dbReference type="RuleBase" id="RU003357"/>
    </source>
</evidence>
<dbReference type="AlphaFoldDB" id="A0A5M6DQI3"/>
<evidence type="ECO:0000256" key="1">
    <source>
        <dbReference type="ARBA" id="ARBA00004571"/>
    </source>
</evidence>
<dbReference type="InterPro" id="IPR008969">
    <property type="entry name" value="CarboxyPept-like_regulatory"/>
</dbReference>
<dbReference type="Pfam" id="PF13715">
    <property type="entry name" value="CarbopepD_reg_2"/>
    <property type="match status" value="1"/>
</dbReference>
<protein>
    <submittedName>
        <fullName evidence="12">SusC/RagA family TonB-linked outer membrane protein</fullName>
    </submittedName>
</protein>
<evidence type="ECO:0000256" key="6">
    <source>
        <dbReference type="ARBA" id="ARBA00023136"/>
    </source>
</evidence>
<keyword evidence="4 8" id="KW-0812">Transmembrane</keyword>
<dbReference type="RefSeq" id="WP_150086934.1">
    <property type="nucleotide sequence ID" value="NZ_VWSF01000002.1"/>
</dbReference>
<evidence type="ECO:0000259" key="10">
    <source>
        <dbReference type="Pfam" id="PF00593"/>
    </source>
</evidence>
<reference evidence="12 13" key="1">
    <citation type="submission" date="2019-09" db="EMBL/GenBank/DDBJ databases">
        <title>Genome sequence and assembly of Adhaeribacter sp.</title>
        <authorList>
            <person name="Chhetri G."/>
        </authorList>
    </citation>
    <scope>NUCLEOTIDE SEQUENCE [LARGE SCALE GENOMIC DNA]</scope>
    <source>
        <strain evidence="12 13">DK36</strain>
    </source>
</reference>
<dbReference type="Pfam" id="PF00593">
    <property type="entry name" value="TonB_dep_Rec_b-barrel"/>
    <property type="match status" value="1"/>
</dbReference>
<keyword evidence="5 9" id="KW-0798">TonB box</keyword>
<evidence type="ECO:0000313" key="12">
    <source>
        <dbReference type="EMBL" id="KAA5548606.1"/>
    </source>
</evidence>
<keyword evidence="7 8" id="KW-0998">Cell outer membrane</keyword>
<dbReference type="EMBL" id="VWSF01000002">
    <property type="protein sequence ID" value="KAA5548606.1"/>
    <property type="molecule type" value="Genomic_DNA"/>
</dbReference>
<dbReference type="SUPFAM" id="SSF49464">
    <property type="entry name" value="Carboxypeptidase regulatory domain-like"/>
    <property type="match status" value="1"/>
</dbReference>
<evidence type="ECO:0000313" key="13">
    <source>
        <dbReference type="Proteomes" id="UP000323426"/>
    </source>
</evidence>
<keyword evidence="2 8" id="KW-0813">Transport</keyword>
<comment type="similarity">
    <text evidence="8 9">Belongs to the TonB-dependent receptor family.</text>
</comment>
<dbReference type="InterPro" id="IPR037066">
    <property type="entry name" value="Plug_dom_sf"/>
</dbReference>
<dbReference type="Proteomes" id="UP000323426">
    <property type="component" value="Unassembled WGS sequence"/>
</dbReference>